<proteinExistence type="predicted"/>
<evidence type="ECO:0000313" key="1">
    <source>
        <dbReference type="EMBL" id="CAE0117692.1"/>
    </source>
</evidence>
<dbReference type="SUPFAM" id="SSF51197">
    <property type="entry name" value="Clavaminate synthase-like"/>
    <property type="match status" value="1"/>
</dbReference>
<dbReference type="InterPro" id="IPR008775">
    <property type="entry name" value="Phytyl_CoA_dOase-like"/>
</dbReference>
<organism evidence="1">
    <name type="scientific">Haptolina ericina</name>
    <dbReference type="NCBI Taxonomy" id="156174"/>
    <lineage>
        <taxon>Eukaryota</taxon>
        <taxon>Haptista</taxon>
        <taxon>Haptophyta</taxon>
        <taxon>Prymnesiophyceae</taxon>
        <taxon>Prymnesiales</taxon>
        <taxon>Prymnesiaceae</taxon>
        <taxon>Haptolina</taxon>
    </lineage>
</organism>
<evidence type="ECO:0008006" key="2">
    <source>
        <dbReference type="Google" id="ProtNLM"/>
    </source>
</evidence>
<dbReference type="PANTHER" id="PTHR31630:SF10">
    <property type="entry name" value="PHYTANOYL-COA DIOXYGENASE"/>
    <property type="match status" value="1"/>
</dbReference>
<dbReference type="AlphaFoldDB" id="A0A7S3EZG5"/>
<sequence length="407" mass="44863">MPGSNPLDRLEGGIKLPIRPCCALFLLVSVSSSSFMVSCLTAALVCGFMSHCRNALASWRYARRQADIKRRVTERDRRVARWRAESLMPAALDCSACPRFNATDPAMLAHLEQHGFAIVREVASAAEVAHAKSLLWEFLEEQAGMQRADARTWTNANFLSVGDPVNGIVSGNGFGHSRFCWFLRTLPMVRCAFEHIWCTTDLITSFDGGNIFRPSGHGRSHRTNGGWWHVDQGRQKTGLHAVQGFVTLYDASSTTGGLCVVPGSHQVHADLMSYAAMNDQDYVAVPEPTINPTVRSGKLVSCKAGDLVLWDSRCIHCNTPRTEARLEEQASDELLRAVGYICLTPRRLASRYMLRMRRRAFAAGIGSSHWPHEFVPNAPSGCLERLDDAQVEQVLALADPAARALVG</sequence>
<dbReference type="PANTHER" id="PTHR31630">
    <property type="entry name" value="PHYTANOYL-COA DIOXYGENASE-RELATED-RELATED"/>
    <property type="match status" value="1"/>
</dbReference>
<reference evidence="1" key="1">
    <citation type="submission" date="2021-01" db="EMBL/GenBank/DDBJ databases">
        <authorList>
            <person name="Corre E."/>
            <person name="Pelletier E."/>
            <person name="Niang G."/>
            <person name="Scheremetjew M."/>
            <person name="Finn R."/>
            <person name="Kale V."/>
            <person name="Holt S."/>
            <person name="Cochrane G."/>
            <person name="Meng A."/>
            <person name="Brown T."/>
            <person name="Cohen L."/>
        </authorList>
    </citation>
    <scope>NUCLEOTIDE SEQUENCE</scope>
    <source>
        <strain evidence="1">CCMP281</strain>
    </source>
</reference>
<dbReference type="Pfam" id="PF05721">
    <property type="entry name" value="PhyH"/>
    <property type="match status" value="1"/>
</dbReference>
<gene>
    <name evidence="1" type="ORF">HERI1096_LOCUS18391</name>
</gene>
<dbReference type="EMBL" id="HBHX01033083">
    <property type="protein sequence ID" value="CAE0117692.1"/>
    <property type="molecule type" value="Transcribed_RNA"/>
</dbReference>
<protein>
    <recommendedName>
        <fullName evidence="2">Phytanoyl-CoA dioxygenase</fullName>
    </recommendedName>
</protein>
<dbReference type="Gene3D" id="2.60.120.620">
    <property type="entry name" value="q2cbj1_9rhob like domain"/>
    <property type="match status" value="1"/>
</dbReference>
<name>A0A7S3EZG5_9EUKA</name>
<accession>A0A7S3EZG5</accession>